<name>A0A2V3DQ02_9MICC</name>
<keyword evidence="2" id="KW-1185">Reference proteome</keyword>
<dbReference type="EMBL" id="QHLZ01000012">
    <property type="protein sequence ID" value="PXA64376.1"/>
    <property type="molecule type" value="Genomic_DNA"/>
</dbReference>
<sequence>MTLETPQQDTAMKRTFGDHARALPALLAKAPAWVVLLVGVLCVWLGYELATKPLSSLGALTFYVGASFLRRLS</sequence>
<accession>A0A2V3DQ02</accession>
<reference evidence="1 2" key="1">
    <citation type="submission" date="2018-05" db="EMBL/GenBank/DDBJ databases">
        <title>Genetic diversity of glacier-inhabiting Cryobacterium bacteria in China and description of Cryobacterium mengkeensis sp. nov. and Arthrobacter glacialis sp. nov.</title>
        <authorList>
            <person name="Liu Q."/>
            <person name="Xin Y.-H."/>
        </authorList>
    </citation>
    <scope>NUCLEOTIDE SEQUENCE [LARGE SCALE GENOMIC DNA]</scope>
    <source>
        <strain evidence="1 2">GP3</strain>
    </source>
</reference>
<comment type="caution">
    <text evidence="1">The sequence shown here is derived from an EMBL/GenBank/DDBJ whole genome shotgun (WGS) entry which is preliminary data.</text>
</comment>
<dbReference type="Proteomes" id="UP000246303">
    <property type="component" value="Unassembled WGS sequence"/>
</dbReference>
<evidence type="ECO:0000313" key="2">
    <source>
        <dbReference type="Proteomes" id="UP000246303"/>
    </source>
</evidence>
<gene>
    <name evidence="1" type="ORF">CVS29_15725</name>
</gene>
<evidence type="ECO:0000313" key="1">
    <source>
        <dbReference type="EMBL" id="PXA64376.1"/>
    </source>
</evidence>
<protein>
    <submittedName>
        <fullName evidence="1">Uncharacterized protein</fullName>
    </submittedName>
</protein>
<organism evidence="1 2">
    <name type="scientific">Arthrobacter psychrochitiniphilus</name>
    <dbReference type="NCBI Taxonomy" id="291045"/>
    <lineage>
        <taxon>Bacteria</taxon>
        <taxon>Bacillati</taxon>
        <taxon>Actinomycetota</taxon>
        <taxon>Actinomycetes</taxon>
        <taxon>Micrococcales</taxon>
        <taxon>Micrococcaceae</taxon>
        <taxon>Arthrobacter</taxon>
    </lineage>
</organism>
<proteinExistence type="predicted"/>
<dbReference type="AlphaFoldDB" id="A0A2V3DQ02"/>
<dbReference type="RefSeq" id="WP_110107266.1">
    <property type="nucleotide sequence ID" value="NZ_JACBZZ010000001.1"/>
</dbReference>